<dbReference type="EMBL" id="MU854074">
    <property type="protein sequence ID" value="KAK3933776.1"/>
    <property type="molecule type" value="Genomic_DNA"/>
</dbReference>
<sequence length="66" mass="7859">MAGFVPREWIRTKVRVSSGLDLHGDDDDSRQDWRRRLQRRLGQDGFPEIADRWMAWFINDGNQEAK</sequence>
<protein>
    <submittedName>
        <fullName evidence="1">Uncharacterized protein</fullName>
    </submittedName>
</protein>
<proteinExistence type="predicted"/>
<evidence type="ECO:0000313" key="1">
    <source>
        <dbReference type="EMBL" id="KAK3933776.1"/>
    </source>
</evidence>
<accession>A0AAN6MVT0</accession>
<comment type="caution">
    <text evidence="1">The sequence shown here is derived from an EMBL/GenBank/DDBJ whole genome shotgun (WGS) entry which is preliminary data.</text>
</comment>
<keyword evidence="2" id="KW-1185">Reference proteome</keyword>
<evidence type="ECO:0000313" key="2">
    <source>
        <dbReference type="Proteomes" id="UP001303473"/>
    </source>
</evidence>
<gene>
    <name evidence="1" type="ORF">QBC46DRAFT_401294</name>
</gene>
<dbReference type="Proteomes" id="UP001303473">
    <property type="component" value="Unassembled WGS sequence"/>
</dbReference>
<name>A0AAN6MVT0_9PEZI</name>
<reference evidence="2" key="1">
    <citation type="journal article" date="2023" name="Mol. Phylogenet. Evol.">
        <title>Genome-scale phylogeny and comparative genomics of the fungal order Sordariales.</title>
        <authorList>
            <person name="Hensen N."/>
            <person name="Bonometti L."/>
            <person name="Westerberg I."/>
            <person name="Brannstrom I.O."/>
            <person name="Guillou S."/>
            <person name="Cros-Aarteil S."/>
            <person name="Calhoun S."/>
            <person name="Haridas S."/>
            <person name="Kuo A."/>
            <person name="Mondo S."/>
            <person name="Pangilinan J."/>
            <person name="Riley R."/>
            <person name="LaButti K."/>
            <person name="Andreopoulos B."/>
            <person name="Lipzen A."/>
            <person name="Chen C."/>
            <person name="Yan M."/>
            <person name="Daum C."/>
            <person name="Ng V."/>
            <person name="Clum A."/>
            <person name="Steindorff A."/>
            <person name="Ohm R.A."/>
            <person name="Martin F."/>
            <person name="Silar P."/>
            <person name="Natvig D.O."/>
            <person name="Lalanne C."/>
            <person name="Gautier V."/>
            <person name="Ament-Velasquez S.L."/>
            <person name="Kruys A."/>
            <person name="Hutchinson M.I."/>
            <person name="Powell A.J."/>
            <person name="Barry K."/>
            <person name="Miller A.N."/>
            <person name="Grigoriev I.V."/>
            <person name="Debuchy R."/>
            <person name="Gladieux P."/>
            <person name="Hiltunen Thoren M."/>
            <person name="Johannesson H."/>
        </authorList>
    </citation>
    <scope>NUCLEOTIDE SEQUENCE [LARGE SCALE GENOMIC DNA]</scope>
    <source>
        <strain evidence="2">CBS 340.73</strain>
    </source>
</reference>
<dbReference type="AlphaFoldDB" id="A0AAN6MVT0"/>
<organism evidence="1 2">
    <name type="scientific">Diplogelasinospora grovesii</name>
    <dbReference type="NCBI Taxonomy" id="303347"/>
    <lineage>
        <taxon>Eukaryota</taxon>
        <taxon>Fungi</taxon>
        <taxon>Dikarya</taxon>
        <taxon>Ascomycota</taxon>
        <taxon>Pezizomycotina</taxon>
        <taxon>Sordariomycetes</taxon>
        <taxon>Sordariomycetidae</taxon>
        <taxon>Sordariales</taxon>
        <taxon>Diplogelasinosporaceae</taxon>
        <taxon>Diplogelasinospora</taxon>
    </lineage>
</organism>